<keyword evidence="4 6" id="KW-0408">Iron</keyword>
<dbReference type="InterPro" id="IPR004294">
    <property type="entry name" value="Carotenoid_Oase"/>
</dbReference>
<feature type="domain" description="Xylanolytic transcriptional activator regulatory" evidence="7">
    <location>
        <begin position="116"/>
        <end position="189"/>
    </location>
</feature>
<evidence type="ECO:0000313" key="8">
    <source>
        <dbReference type="EMBL" id="RBR13472.1"/>
    </source>
</evidence>
<dbReference type="AlphaFoldDB" id="A0A366R9B8"/>
<dbReference type="InterPro" id="IPR007219">
    <property type="entry name" value="XnlR_reg_dom"/>
</dbReference>
<comment type="similarity">
    <text evidence="1">Belongs to the carotenoid oxygenase family.</text>
</comment>
<comment type="cofactor">
    <cofactor evidence="6">
        <name>Fe(2+)</name>
        <dbReference type="ChEBI" id="CHEBI:29033"/>
    </cofactor>
    <text evidence="6">Binds 1 Fe(2+) ion per subunit.</text>
</comment>
<dbReference type="SMART" id="SM00906">
    <property type="entry name" value="Fungal_trans"/>
    <property type="match status" value="1"/>
</dbReference>
<gene>
    <name evidence="8" type="ORF">FIESC28_08172</name>
</gene>
<feature type="binding site" evidence="6">
    <location>
        <position position="874"/>
    </location>
    <ligand>
        <name>Fe cation</name>
        <dbReference type="ChEBI" id="CHEBI:24875"/>
        <note>catalytic</note>
    </ligand>
</feature>
<dbReference type="GO" id="GO:0008270">
    <property type="term" value="F:zinc ion binding"/>
    <property type="evidence" value="ECO:0007669"/>
    <property type="project" value="InterPro"/>
</dbReference>
<name>A0A366R9B8_9HYPO</name>
<evidence type="ECO:0000256" key="1">
    <source>
        <dbReference type="ARBA" id="ARBA00006787"/>
    </source>
</evidence>
<keyword evidence="9" id="KW-1185">Reference proteome</keyword>
<dbReference type="Pfam" id="PF03055">
    <property type="entry name" value="RPE65"/>
    <property type="match status" value="1"/>
</dbReference>
<evidence type="ECO:0000313" key="9">
    <source>
        <dbReference type="Proteomes" id="UP000253153"/>
    </source>
</evidence>
<sequence>MQRLIRAYFSNTGILFPYIHEQAFFDTYHQFRQSGFRSNVSRTWLGLLNMILAMATCTSCWEESGSDSHFEQSDIFYRRAQELCQTQMLRGTTLEIVQYLLLTTQYLQGTHRSVQTWTIHGLSVKAAMSIGLHSKDIATKFTALQQEIRKRTWFGCILLDRSLSMTFGRPCTIPEEYIGLDLPDHLPLYTSVSDEVQRLSTEFYNASMVIGKIITALYGNNLGCDAQVSDTSTMTAIIEFEQELSDWQGSLPVQLRPCSADELLQLTDMEAQDTTVERFRVILTLRYLNAQLLLHRPTFIRSLSALNRQSKVPYRNSASVNNMQANFDKTFVQVAQTMLDIIHVVMMRQDHGRHLIGAWWFTLYYSFSASLAIFGDFPHSNVESNMAGHYRGVSSKPNRAFPSEPQFSGFMKPCRFEGEINFLEVEGEIPQEIDGTFYRVMPDPQFPPLADQDPWFNGDGNISAFRFSKGNVHFKQRYVRTEKFLREREAQQGLAGKYRNKYTDAVEFKVRTTANTNIFYFNKVLLAMKEDAPPFAMDPITLETFGVHDFDGQLPSLTFTAHPKLDPQTGELVCFGYEAMGDGTPDVCYYSIDPDGTFNQTVWLVSPVVGMIHDFAVTENWVLFPIIPQICDIDRLKQGGEHWQWDSSVPFYLGLLPRRGAKASDVKWFKAPNAFPGHTTNAYELPDGRIVFDLPLTDKNVFFWWPDNDGNAPDPHDIHAKYVRYTIDPKTSDLDLPAHEVISECDMEFPRIDERVSMRPHRHSFFDMMDPTLGTDFAAIAPVLGGGHPLYNALGHLNHETGKLEVYFSGKTHMVQEPVFVPRSEDSPEGDGYTIVLVNNYATMSSELHIVDTSDFSAPRAVVKLNVRLRAGLHGNWVDGKELYG</sequence>
<evidence type="ECO:0000256" key="3">
    <source>
        <dbReference type="ARBA" id="ARBA00023002"/>
    </source>
</evidence>
<dbReference type="Proteomes" id="UP000253153">
    <property type="component" value="Unassembled WGS sequence"/>
</dbReference>
<keyword evidence="2 6" id="KW-0479">Metal-binding</keyword>
<protein>
    <recommendedName>
        <fullName evidence="7">Xylanolytic transcriptional activator regulatory domain-containing protein</fullName>
    </recommendedName>
</protein>
<feature type="binding site" evidence="6">
    <location>
        <position position="562"/>
    </location>
    <ligand>
        <name>Fe cation</name>
        <dbReference type="ChEBI" id="CHEBI:24875"/>
        <note>catalytic</note>
    </ligand>
</feature>
<dbReference type="RefSeq" id="XP_031013630.1">
    <property type="nucleotide sequence ID" value="XM_031162311.1"/>
</dbReference>
<organism evidence="8 9">
    <name type="scientific">Fusarium coffeatum</name>
    <dbReference type="NCBI Taxonomy" id="231269"/>
    <lineage>
        <taxon>Eukaryota</taxon>
        <taxon>Fungi</taxon>
        <taxon>Dikarya</taxon>
        <taxon>Ascomycota</taxon>
        <taxon>Pezizomycotina</taxon>
        <taxon>Sordariomycetes</taxon>
        <taxon>Hypocreomycetidae</taxon>
        <taxon>Hypocreales</taxon>
        <taxon>Nectriaceae</taxon>
        <taxon>Fusarium</taxon>
        <taxon>Fusarium incarnatum-equiseti species complex</taxon>
    </lineage>
</organism>
<dbReference type="EMBL" id="QKXC01000182">
    <property type="protein sequence ID" value="RBR13472.1"/>
    <property type="molecule type" value="Genomic_DNA"/>
</dbReference>
<evidence type="ECO:0000256" key="5">
    <source>
        <dbReference type="ARBA" id="ARBA00023242"/>
    </source>
</evidence>
<proteinExistence type="inferred from homology"/>
<evidence type="ECO:0000259" key="7">
    <source>
        <dbReference type="SMART" id="SM00906"/>
    </source>
</evidence>
<evidence type="ECO:0000256" key="6">
    <source>
        <dbReference type="PIRSR" id="PIRSR604294-1"/>
    </source>
</evidence>
<dbReference type="GO" id="GO:0016121">
    <property type="term" value="P:carotene catabolic process"/>
    <property type="evidence" value="ECO:0007669"/>
    <property type="project" value="TreeGrafter"/>
</dbReference>
<dbReference type="CDD" id="cd12148">
    <property type="entry name" value="fungal_TF_MHR"/>
    <property type="match status" value="1"/>
</dbReference>
<dbReference type="PANTHER" id="PTHR10543">
    <property type="entry name" value="BETA-CAROTENE DIOXYGENASE"/>
    <property type="match status" value="1"/>
</dbReference>
<dbReference type="GO" id="GO:0010436">
    <property type="term" value="F:carotenoid dioxygenase activity"/>
    <property type="evidence" value="ECO:0007669"/>
    <property type="project" value="TreeGrafter"/>
</dbReference>
<dbReference type="GeneID" id="41997607"/>
<feature type="binding site" evidence="6">
    <location>
        <position position="613"/>
    </location>
    <ligand>
        <name>Fe cation</name>
        <dbReference type="ChEBI" id="CHEBI:24875"/>
        <note>catalytic</note>
    </ligand>
</feature>
<evidence type="ECO:0000256" key="4">
    <source>
        <dbReference type="ARBA" id="ARBA00023004"/>
    </source>
</evidence>
<dbReference type="OrthoDB" id="1069523at2759"/>
<dbReference type="Pfam" id="PF04082">
    <property type="entry name" value="Fungal_trans"/>
    <property type="match status" value="1"/>
</dbReference>
<feature type="binding site" evidence="6">
    <location>
        <position position="678"/>
    </location>
    <ligand>
        <name>Fe cation</name>
        <dbReference type="ChEBI" id="CHEBI:24875"/>
        <note>catalytic</note>
    </ligand>
</feature>
<evidence type="ECO:0000256" key="2">
    <source>
        <dbReference type="ARBA" id="ARBA00022723"/>
    </source>
</evidence>
<comment type="caution">
    <text evidence="8">The sequence shown here is derived from an EMBL/GenBank/DDBJ whole genome shotgun (WGS) entry which is preliminary data.</text>
</comment>
<keyword evidence="3" id="KW-0560">Oxidoreductase</keyword>
<accession>A0A366R9B8</accession>
<dbReference type="GO" id="GO:0006351">
    <property type="term" value="P:DNA-templated transcription"/>
    <property type="evidence" value="ECO:0007669"/>
    <property type="project" value="InterPro"/>
</dbReference>
<reference evidence="8 9" key="1">
    <citation type="submission" date="2018-06" db="EMBL/GenBank/DDBJ databases">
        <title>Fusarium incarnatum-equiseti species complex species 28.</title>
        <authorList>
            <person name="Gardiner D.M."/>
        </authorList>
    </citation>
    <scope>NUCLEOTIDE SEQUENCE [LARGE SCALE GENOMIC DNA]</scope>
    <source>
        <strain evidence="8 9">FIESC_28</strain>
    </source>
</reference>
<dbReference type="GO" id="GO:0003677">
    <property type="term" value="F:DNA binding"/>
    <property type="evidence" value="ECO:0007669"/>
    <property type="project" value="InterPro"/>
</dbReference>
<keyword evidence="5" id="KW-0539">Nucleus</keyword>
<dbReference type="PANTHER" id="PTHR10543:SF89">
    <property type="entry name" value="CAROTENOID 9,10(9',10')-CLEAVAGE DIOXYGENASE 1"/>
    <property type="match status" value="1"/>
</dbReference>